<dbReference type="Proteomes" id="UP001059041">
    <property type="component" value="Linkage Group LG2"/>
</dbReference>
<sequence>MSVLILPLQVLNYLNLVSYPLRCNPPTRSRQVRAVNTITLRLADLQESRPDQRSSDNGIPYSGTETACEGLVPRGKFNKFVSTVQFSSLLCMPGAAVAVCKGPIQTQNPSLAYAFQPGDVTEEKQDCGGKTGRVTAGVEERFGKRLKLLFPRVCRHAGGSHVPNPSNRKNGFFPRVLDLNLPSSTG</sequence>
<evidence type="ECO:0000313" key="2">
    <source>
        <dbReference type="Proteomes" id="UP001059041"/>
    </source>
</evidence>
<keyword evidence="2" id="KW-1185">Reference proteome</keyword>
<organism evidence="1 2">
    <name type="scientific">Triplophysa rosa</name>
    <name type="common">Cave loach</name>
    <dbReference type="NCBI Taxonomy" id="992332"/>
    <lineage>
        <taxon>Eukaryota</taxon>
        <taxon>Metazoa</taxon>
        <taxon>Chordata</taxon>
        <taxon>Craniata</taxon>
        <taxon>Vertebrata</taxon>
        <taxon>Euteleostomi</taxon>
        <taxon>Actinopterygii</taxon>
        <taxon>Neopterygii</taxon>
        <taxon>Teleostei</taxon>
        <taxon>Ostariophysi</taxon>
        <taxon>Cypriniformes</taxon>
        <taxon>Nemacheilidae</taxon>
        <taxon>Triplophysa</taxon>
    </lineage>
</organism>
<evidence type="ECO:0000313" key="1">
    <source>
        <dbReference type="EMBL" id="KAI7812827.1"/>
    </source>
</evidence>
<reference evidence="1" key="1">
    <citation type="submission" date="2021-02" db="EMBL/GenBank/DDBJ databases">
        <title>Comparative genomics reveals that relaxation of natural selection precedes convergent phenotypic evolution of cavefish.</title>
        <authorList>
            <person name="Peng Z."/>
        </authorList>
    </citation>
    <scope>NUCLEOTIDE SEQUENCE</scope>
    <source>
        <tissue evidence="1">Muscle</tissue>
    </source>
</reference>
<name>A0A9W7X2A3_TRIRA</name>
<accession>A0A9W7X2A3</accession>
<gene>
    <name evidence="1" type="ORF">IRJ41_010130</name>
</gene>
<comment type="caution">
    <text evidence="1">The sequence shown here is derived from an EMBL/GenBank/DDBJ whole genome shotgun (WGS) entry which is preliminary data.</text>
</comment>
<protein>
    <submittedName>
        <fullName evidence="1">Uncharacterized protein</fullName>
    </submittedName>
</protein>
<dbReference type="AlphaFoldDB" id="A0A9W7X2A3"/>
<proteinExistence type="predicted"/>
<dbReference type="EMBL" id="JAFHDT010000002">
    <property type="protein sequence ID" value="KAI7812827.1"/>
    <property type="molecule type" value="Genomic_DNA"/>
</dbReference>